<accession>A0AAV5X2Q5</accession>
<feature type="transmembrane region" description="Helical" evidence="1">
    <location>
        <begin position="82"/>
        <end position="105"/>
    </location>
</feature>
<gene>
    <name evidence="2" type="ORF">PFISCL1PPCAC_29163</name>
</gene>
<dbReference type="AlphaFoldDB" id="A0AAV5X2Q5"/>
<dbReference type="PANTHER" id="PTHR23021">
    <property type="entry name" value="SERPENTINE RECEPTOR, CLASS T"/>
    <property type="match status" value="1"/>
</dbReference>
<organism evidence="2 3">
    <name type="scientific">Pristionchus fissidentatus</name>
    <dbReference type="NCBI Taxonomy" id="1538716"/>
    <lineage>
        <taxon>Eukaryota</taxon>
        <taxon>Metazoa</taxon>
        <taxon>Ecdysozoa</taxon>
        <taxon>Nematoda</taxon>
        <taxon>Chromadorea</taxon>
        <taxon>Rhabditida</taxon>
        <taxon>Rhabditina</taxon>
        <taxon>Diplogasteromorpha</taxon>
        <taxon>Diplogasteroidea</taxon>
        <taxon>Neodiplogasteridae</taxon>
        <taxon>Pristionchus</taxon>
    </lineage>
</organism>
<feature type="transmembrane region" description="Helical" evidence="1">
    <location>
        <begin position="43"/>
        <end position="70"/>
    </location>
</feature>
<protein>
    <recommendedName>
        <fullName evidence="4">G protein-coupled receptor</fullName>
    </recommendedName>
</protein>
<evidence type="ECO:0000313" key="3">
    <source>
        <dbReference type="Proteomes" id="UP001432322"/>
    </source>
</evidence>
<dbReference type="PANTHER" id="PTHR23021:SF11">
    <property type="entry name" value="SERPENTINE RECEPTOR, CLASS T"/>
    <property type="match status" value="1"/>
</dbReference>
<comment type="caution">
    <text evidence="2">The sequence shown here is derived from an EMBL/GenBank/DDBJ whole genome shotgun (WGS) entry which is preliminary data.</text>
</comment>
<name>A0AAV5X2Q5_9BILA</name>
<sequence>MDWSTWGAPQPYFGMFSLLFGFVTVPCYLFCTRIIWTMRRLTCYNLMFLLAVSDICSLIAGTLICGILLIKGEVYCRHPRLHFLLAAYVMFFFVLSCTICLILALNRVLDLLSTSAYEALFK</sequence>
<dbReference type="Proteomes" id="UP001432322">
    <property type="component" value="Unassembled WGS sequence"/>
</dbReference>
<keyword evidence="1" id="KW-0812">Transmembrane</keyword>
<feature type="transmembrane region" description="Helical" evidence="1">
    <location>
        <begin position="12"/>
        <end position="31"/>
    </location>
</feature>
<dbReference type="Pfam" id="PF10321">
    <property type="entry name" value="7TM_GPCR_Srt"/>
    <property type="match status" value="1"/>
</dbReference>
<keyword evidence="3" id="KW-1185">Reference proteome</keyword>
<dbReference type="InterPro" id="IPR019425">
    <property type="entry name" value="7TM_GPCR_serpentine_rcpt_Srt"/>
</dbReference>
<keyword evidence="1" id="KW-0472">Membrane</keyword>
<keyword evidence="1" id="KW-1133">Transmembrane helix</keyword>
<feature type="non-terminal residue" evidence="2">
    <location>
        <position position="122"/>
    </location>
</feature>
<evidence type="ECO:0000313" key="2">
    <source>
        <dbReference type="EMBL" id="GMT37866.1"/>
    </source>
</evidence>
<evidence type="ECO:0008006" key="4">
    <source>
        <dbReference type="Google" id="ProtNLM"/>
    </source>
</evidence>
<dbReference type="EMBL" id="BTSY01000308">
    <property type="protein sequence ID" value="GMT37866.1"/>
    <property type="molecule type" value="Genomic_DNA"/>
</dbReference>
<proteinExistence type="predicted"/>
<reference evidence="2" key="1">
    <citation type="submission" date="2023-10" db="EMBL/GenBank/DDBJ databases">
        <title>Genome assembly of Pristionchus species.</title>
        <authorList>
            <person name="Yoshida K."/>
            <person name="Sommer R.J."/>
        </authorList>
    </citation>
    <scope>NUCLEOTIDE SEQUENCE</scope>
    <source>
        <strain evidence="2">RS5133</strain>
    </source>
</reference>
<evidence type="ECO:0000256" key="1">
    <source>
        <dbReference type="SAM" id="Phobius"/>
    </source>
</evidence>